<gene>
    <name evidence="7" type="ORF">DFQ27_009588</name>
</gene>
<evidence type="ECO:0000313" key="8">
    <source>
        <dbReference type="Proteomes" id="UP000807716"/>
    </source>
</evidence>
<evidence type="ECO:0000256" key="4">
    <source>
        <dbReference type="ARBA" id="ARBA00022989"/>
    </source>
</evidence>
<feature type="transmembrane region" description="Helical" evidence="6">
    <location>
        <begin position="39"/>
        <end position="58"/>
    </location>
</feature>
<evidence type="ECO:0000256" key="2">
    <source>
        <dbReference type="ARBA" id="ARBA00005268"/>
    </source>
</evidence>
<dbReference type="AlphaFoldDB" id="A0A9P6UD35"/>
<evidence type="ECO:0000256" key="3">
    <source>
        <dbReference type="ARBA" id="ARBA00022692"/>
    </source>
</evidence>
<evidence type="ECO:0000256" key="1">
    <source>
        <dbReference type="ARBA" id="ARBA00004141"/>
    </source>
</evidence>
<dbReference type="PANTHER" id="PTHR30028">
    <property type="entry name" value="UPF0014 INNER MEMBRANE PROTEIN YBBM-RELATED"/>
    <property type="match status" value="1"/>
</dbReference>
<proteinExistence type="inferred from homology"/>
<dbReference type="EMBL" id="JAAAJB010000009">
    <property type="protein sequence ID" value="KAG0270210.1"/>
    <property type="molecule type" value="Genomic_DNA"/>
</dbReference>
<dbReference type="InterPro" id="IPR005226">
    <property type="entry name" value="UPF0014_fam"/>
</dbReference>
<name>A0A9P6UD35_9FUNG</name>
<keyword evidence="4 6" id="KW-1133">Transmembrane helix</keyword>
<protein>
    <submittedName>
        <fullName evidence="7">Uncharacterized protein</fullName>
    </submittedName>
</protein>
<evidence type="ECO:0000256" key="5">
    <source>
        <dbReference type="ARBA" id="ARBA00023136"/>
    </source>
</evidence>
<accession>A0A9P6UD35</accession>
<dbReference type="Proteomes" id="UP000807716">
    <property type="component" value="Unassembled WGS sequence"/>
</dbReference>
<organism evidence="7 8">
    <name type="scientific">Actinomortierella ambigua</name>
    <dbReference type="NCBI Taxonomy" id="1343610"/>
    <lineage>
        <taxon>Eukaryota</taxon>
        <taxon>Fungi</taxon>
        <taxon>Fungi incertae sedis</taxon>
        <taxon>Mucoromycota</taxon>
        <taxon>Mortierellomycotina</taxon>
        <taxon>Mortierellomycetes</taxon>
        <taxon>Mortierellales</taxon>
        <taxon>Mortierellaceae</taxon>
        <taxon>Actinomortierella</taxon>
    </lineage>
</organism>
<comment type="similarity">
    <text evidence="2">Belongs to the UPF0014 family.</text>
</comment>
<dbReference type="GO" id="GO:0005886">
    <property type="term" value="C:plasma membrane"/>
    <property type="evidence" value="ECO:0007669"/>
    <property type="project" value="TreeGrafter"/>
</dbReference>
<comment type="subcellular location">
    <subcellularLocation>
        <location evidence="1">Membrane</location>
        <topology evidence="1">Multi-pass membrane protein</topology>
    </subcellularLocation>
</comment>
<dbReference type="OrthoDB" id="432685at2759"/>
<feature type="transmembrane region" description="Helical" evidence="6">
    <location>
        <begin position="140"/>
        <end position="163"/>
    </location>
</feature>
<keyword evidence="8" id="KW-1185">Reference proteome</keyword>
<comment type="caution">
    <text evidence="7">The sequence shown here is derived from an EMBL/GenBank/DDBJ whole genome shotgun (WGS) entry which is preliminary data.</text>
</comment>
<keyword evidence="3 6" id="KW-0812">Transmembrane</keyword>
<reference evidence="7" key="1">
    <citation type="journal article" date="2020" name="Fungal Divers.">
        <title>Resolving the Mortierellaceae phylogeny through synthesis of multi-gene phylogenetics and phylogenomics.</title>
        <authorList>
            <person name="Vandepol N."/>
            <person name="Liber J."/>
            <person name="Desiro A."/>
            <person name="Na H."/>
            <person name="Kennedy M."/>
            <person name="Barry K."/>
            <person name="Grigoriev I.V."/>
            <person name="Miller A.N."/>
            <person name="O'Donnell K."/>
            <person name="Stajich J.E."/>
            <person name="Bonito G."/>
        </authorList>
    </citation>
    <scope>NUCLEOTIDE SEQUENCE</scope>
    <source>
        <strain evidence="7">BC1065</strain>
    </source>
</reference>
<evidence type="ECO:0000313" key="7">
    <source>
        <dbReference type="EMBL" id="KAG0270210.1"/>
    </source>
</evidence>
<evidence type="ECO:0000256" key="6">
    <source>
        <dbReference type="SAM" id="Phobius"/>
    </source>
</evidence>
<keyword evidence="5 6" id="KW-0472">Membrane</keyword>
<dbReference type="Pfam" id="PF03649">
    <property type="entry name" value="UPF0014"/>
    <property type="match status" value="1"/>
</dbReference>
<feature type="transmembrane region" description="Helical" evidence="6">
    <location>
        <begin position="12"/>
        <end position="32"/>
    </location>
</feature>
<dbReference type="PANTHER" id="PTHR30028:SF0">
    <property type="entry name" value="PROTEIN ALUMINUM SENSITIVE 3"/>
    <property type="match status" value="1"/>
</dbReference>
<sequence>MVLKYVFEAENPVLIILMALVLSFLGSYEAVFNKSKKRFILMFPSVLVSMTTSCMTVGTRLSMGVDPFHSAKEYIPTMGMLLGNCMTAITLGLDHCLSNISDNKEKIEQYLAMGATRWEAFQPIAREALRKAMLPTINQMSIIGLISIPGMMTGQLIAGANVLNAAKSQMTL</sequence>